<dbReference type="EMBL" id="GBXM01055711">
    <property type="protein sequence ID" value="JAH52866.1"/>
    <property type="molecule type" value="Transcribed_RNA"/>
</dbReference>
<sequence length="39" mass="4405">MCFQCLPEGGSVSSRQTSGLKLCVSVARRTQQRWQESFI</sequence>
<name>A0A0E9TH12_ANGAN</name>
<accession>A0A0E9TH12</accession>
<protein>
    <submittedName>
        <fullName evidence="1">Uncharacterized protein</fullName>
    </submittedName>
</protein>
<organism evidence="1">
    <name type="scientific">Anguilla anguilla</name>
    <name type="common">European freshwater eel</name>
    <name type="synonym">Muraena anguilla</name>
    <dbReference type="NCBI Taxonomy" id="7936"/>
    <lineage>
        <taxon>Eukaryota</taxon>
        <taxon>Metazoa</taxon>
        <taxon>Chordata</taxon>
        <taxon>Craniata</taxon>
        <taxon>Vertebrata</taxon>
        <taxon>Euteleostomi</taxon>
        <taxon>Actinopterygii</taxon>
        <taxon>Neopterygii</taxon>
        <taxon>Teleostei</taxon>
        <taxon>Anguilliformes</taxon>
        <taxon>Anguillidae</taxon>
        <taxon>Anguilla</taxon>
    </lineage>
</organism>
<dbReference type="AlphaFoldDB" id="A0A0E9TH12"/>
<reference evidence="1" key="2">
    <citation type="journal article" date="2015" name="Fish Shellfish Immunol.">
        <title>Early steps in the European eel (Anguilla anguilla)-Vibrio vulnificus interaction in the gills: Role of the RtxA13 toxin.</title>
        <authorList>
            <person name="Callol A."/>
            <person name="Pajuelo D."/>
            <person name="Ebbesson L."/>
            <person name="Teles M."/>
            <person name="MacKenzie S."/>
            <person name="Amaro C."/>
        </authorList>
    </citation>
    <scope>NUCLEOTIDE SEQUENCE</scope>
</reference>
<evidence type="ECO:0000313" key="1">
    <source>
        <dbReference type="EMBL" id="JAH52866.1"/>
    </source>
</evidence>
<reference evidence="1" key="1">
    <citation type="submission" date="2014-11" db="EMBL/GenBank/DDBJ databases">
        <authorList>
            <person name="Amaro Gonzalez C."/>
        </authorList>
    </citation>
    <scope>NUCLEOTIDE SEQUENCE</scope>
</reference>
<proteinExistence type="predicted"/>